<reference evidence="2 3" key="1">
    <citation type="journal article" date="2018" name="BMC Genomics">
        <title>The genome of Naegleria lovaniensis, the basis for a comparative approach to unravel pathogenicity factors of the human pathogenic amoeba N. fowleri.</title>
        <authorList>
            <person name="Liechti N."/>
            <person name="Schurch N."/>
            <person name="Bruggmann R."/>
            <person name="Wittwer M."/>
        </authorList>
    </citation>
    <scope>NUCLEOTIDE SEQUENCE [LARGE SCALE GENOMIC DNA]</scope>
    <source>
        <strain evidence="2 3">ATCC 30569</strain>
    </source>
</reference>
<dbReference type="AlphaFoldDB" id="A0AA88GKW1"/>
<dbReference type="GeneID" id="68099977"/>
<name>A0AA88GKW1_NAELO</name>
<dbReference type="Proteomes" id="UP000816034">
    <property type="component" value="Unassembled WGS sequence"/>
</dbReference>
<protein>
    <submittedName>
        <fullName evidence="2">Uncharacterized protein</fullName>
    </submittedName>
</protein>
<feature type="compositionally biased region" description="Polar residues" evidence="1">
    <location>
        <begin position="39"/>
        <end position="58"/>
    </location>
</feature>
<feature type="compositionally biased region" description="Polar residues" evidence="1">
    <location>
        <begin position="86"/>
        <end position="109"/>
    </location>
</feature>
<comment type="caution">
    <text evidence="2">The sequence shown here is derived from an EMBL/GenBank/DDBJ whole genome shotgun (WGS) entry which is preliminary data.</text>
</comment>
<feature type="compositionally biased region" description="Basic residues" evidence="1">
    <location>
        <begin position="137"/>
        <end position="150"/>
    </location>
</feature>
<gene>
    <name evidence="2" type="ORF">C9374_007523</name>
</gene>
<proteinExistence type="predicted"/>
<evidence type="ECO:0000256" key="1">
    <source>
        <dbReference type="SAM" id="MobiDB-lite"/>
    </source>
</evidence>
<dbReference type="EMBL" id="PYSW02000029">
    <property type="protein sequence ID" value="KAG2379384.1"/>
    <property type="molecule type" value="Genomic_DNA"/>
</dbReference>
<evidence type="ECO:0000313" key="2">
    <source>
        <dbReference type="EMBL" id="KAG2379384.1"/>
    </source>
</evidence>
<feature type="compositionally biased region" description="Basic and acidic residues" evidence="1">
    <location>
        <begin position="118"/>
        <end position="127"/>
    </location>
</feature>
<sequence>MLRDRLKRIMIQKELKNEKNTTAEASDHPTLASLKKQENNQSGISNNLILKQENSSGNDHAKSTTTTTSSNPLSSSSALKNSSSTQQLVKKSAKNSLNKPLSQKGNTKPSSSSNQSNNKEDKKRKLDQALSQSEKPSKKKKKNKKKKQKQDKKEGAVLKVETENIFISEQELKACFPNCSAVLRIGPRLILVAFEKEEQAKEYLTQEIAQESNPTNKKKLVVKKEMNGQQFTISMHGTKDIYRPSWFDVKPRTTLGVSLGLAENQKVTSKFASFLEKLLHEKLGTSENVSISDIHKGKVVFFQDATVEEKFKQLVESGEFKVPLEYIREKKKKERKHKKK</sequence>
<organism evidence="2 3">
    <name type="scientific">Naegleria lovaniensis</name>
    <name type="common">Amoeba</name>
    <dbReference type="NCBI Taxonomy" id="51637"/>
    <lineage>
        <taxon>Eukaryota</taxon>
        <taxon>Discoba</taxon>
        <taxon>Heterolobosea</taxon>
        <taxon>Tetramitia</taxon>
        <taxon>Eutetramitia</taxon>
        <taxon>Vahlkampfiidae</taxon>
        <taxon>Naegleria</taxon>
    </lineage>
</organism>
<keyword evidence="3" id="KW-1185">Reference proteome</keyword>
<feature type="region of interest" description="Disordered" evidence="1">
    <location>
        <begin position="13"/>
        <end position="155"/>
    </location>
</feature>
<dbReference type="RefSeq" id="XP_044546646.1">
    <property type="nucleotide sequence ID" value="XM_044697498.1"/>
</dbReference>
<feature type="compositionally biased region" description="Low complexity" evidence="1">
    <location>
        <begin position="63"/>
        <end position="85"/>
    </location>
</feature>
<feature type="compositionally biased region" description="Basic and acidic residues" evidence="1">
    <location>
        <begin position="13"/>
        <end position="27"/>
    </location>
</feature>
<evidence type="ECO:0000313" key="3">
    <source>
        <dbReference type="Proteomes" id="UP000816034"/>
    </source>
</evidence>
<accession>A0AA88GKW1</accession>